<evidence type="ECO:0000313" key="2">
    <source>
        <dbReference type="Proteomes" id="UP000019140"/>
    </source>
</evidence>
<dbReference type="Proteomes" id="UP000019140">
    <property type="component" value="Unassembled WGS sequence"/>
</dbReference>
<protein>
    <submittedName>
        <fullName evidence="1">Uncharacterized protein</fullName>
    </submittedName>
</protein>
<gene>
    <name evidence="1" type="ORF">ETSY2_00005</name>
</gene>
<comment type="caution">
    <text evidence="1">The sequence shown here is derived from an EMBL/GenBank/DDBJ whole genome shotgun (WGS) entry which is preliminary data.</text>
</comment>
<proteinExistence type="predicted"/>
<accession>W4MHD5</accession>
<reference evidence="1 2" key="1">
    <citation type="journal article" date="2014" name="Nature">
        <title>An environmental bacterial taxon with a large and distinct metabolic repertoire.</title>
        <authorList>
            <person name="Wilson M.C."/>
            <person name="Mori T."/>
            <person name="Ruckert C."/>
            <person name="Uria A.R."/>
            <person name="Helf M.J."/>
            <person name="Takada K."/>
            <person name="Gernert C."/>
            <person name="Steffens U.A."/>
            <person name="Heycke N."/>
            <person name="Schmitt S."/>
            <person name="Rinke C."/>
            <person name="Helfrich E.J."/>
            <person name="Brachmann A.O."/>
            <person name="Gurgui C."/>
            <person name="Wakimoto T."/>
            <person name="Kracht M."/>
            <person name="Crusemann M."/>
            <person name="Hentschel U."/>
            <person name="Abe I."/>
            <person name="Matsunaga S."/>
            <person name="Kalinowski J."/>
            <person name="Takeyama H."/>
            <person name="Piel J."/>
        </authorList>
    </citation>
    <scope>NUCLEOTIDE SEQUENCE [LARGE SCALE GENOMIC DNA]</scope>
    <source>
        <strain evidence="2">TSY2</strain>
    </source>
</reference>
<organism evidence="1 2">
    <name type="scientific">Candidatus Entotheonella gemina</name>
    <dbReference type="NCBI Taxonomy" id="1429439"/>
    <lineage>
        <taxon>Bacteria</taxon>
        <taxon>Pseudomonadati</taxon>
        <taxon>Nitrospinota/Tectimicrobiota group</taxon>
        <taxon>Candidatus Tectimicrobiota</taxon>
        <taxon>Candidatus Entotheonellia</taxon>
        <taxon>Candidatus Entotheonellales</taxon>
        <taxon>Candidatus Entotheonellaceae</taxon>
        <taxon>Candidatus Entotheonella</taxon>
    </lineage>
</organism>
<keyword evidence="2" id="KW-1185">Reference proteome</keyword>
<evidence type="ECO:0000313" key="1">
    <source>
        <dbReference type="EMBL" id="ETX09346.1"/>
    </source>
</evidence>
<name>W4MHD5_9BACT</name>
<dbReference type="AlphaFoldDB" id="W4MHD5"/>
<dbReference type="HOGENOM" id="CLU_2664229_0_0_7"/>
<dbReference type="EMBL" id="AZHX01000001">
    <property type="protein sequence ID" value="ETX09346.1"/>
    <property type="molecule type" value="Genomic_DNA"/>
</dbReference>
<sequence>MRPVTYCKNSTITEAWAEVLGLPGEPDQEEVAALAHMAKKRFGNLRKIPSVVLMQQPKSASIMGSATCSLLALKK</sequence>